<dbReference type="RefSeq" id="WP_179777227.1">
    <property type="nucleotide sequence ID" value="NZ_JACCFK010000002.1"/>
</dbReference>
<keyword evidence="2" id="KW-1185">Reference proteome</keyword>
<reference evidence="1 2" key="1">
    <citation type="submission" date="2020-07" db="EMBL/GenBank/DDBJ databases">
        <title>Sequencing the genomes of 1000 actinobacteria strains.</title>
        <authorList>
            <person name="Klenk H.-P."/>
        </authorList>
    </citation>
    <scope>NUCLEOTIDE SEQUENCE [LARGE SCALE GENOMIC DNA]</scope>
    <source>
        <strain evidence="1 2">DSM 104006</strain>
    </source>
</reference>
<organism evidence="1 2">
    <name type="scientific">Amycolatopsis endophytica</name>
    <dbReference type="NCBI Taxonomy" id="860233"/>
    <lineage>
        <taxon>Bacteria</taxon>
        <taxon>Bacillati</taxon>
        <taxon>Actinomycetota</taxon>
        <taxon>Actinomycetes</taxon>
        <taxon>Pseudonocardiales</taxon>
        <taxon>Pseudonocardiaceae</taxon>
        <taxon>Amycolatopsis</taxon>
    </lineage>
</organism>
<name>A0A853BC59_9PSEU</name>
<sequence length="50" mass="5153">MVTLELVLDVGAAVAAEAASAEFGVEGFEGAGRDFVDRDLAEAGLIVRLM</sequence>
<evidence type="ECO:0000313" key="2">
    <source>
        <dbReference type="Proteomes" id="UP000549616"/>
    </source>
</evidence>
<dbReference type="AlphaFoldDB" id="A0A853BC59"/>
<accession>A0A853BC59</accession>
<dbReference type="EMBL" id="JACCFK010000002">
    <property type="protein sequence ID" value="NYI92968.1"/>
    <property type="molecule type" value="Genomic_DNA"/>
</dbReference>
<comment type="caution">
    <text evidence="1">The sequence shown here is derived from an EMBL/GenBank/DDBJ whole genome shotgun (WGS) entry which is preliminary data.</text>
</comment>
<protein>
    <submittedName>
        <fullName evidence="1">Uncharacterized protein</fullName>
    </submittedName>
</protein>
<dbReference type="Proteomes" id="UP000549616">
    <property type="component" value="Unassembled WGS sequence"/>
</dbReference>
<gene>
    <name evidence="1" type="ORF">HNR02_006343</name>
</gene>
<evidence type="ECO:0000313" key="1">
    <source>
        <dbReference type="EMBL" id="NYI92968.1"/>
    </source>
</evidence>
<proteinExistence type="predicted"/>